<organism evidence="1 2">
    <name type="scientific">Hericium alpestre</name>
    <dbReference type="NCBI Taxonomy" id="135208"/>
    <lineage>
        <taxon>Eukaryota</taxon>
        <taxon>Fungi</taxon>
        <taxon>Dikarya</taxon>
        <taxon>Basidiomycota</taxon>
        <taxon>Agaricomycotina</taxon>
        <taxon>Agaricomycetes</taxon>
        <taxon>Russulales</taxon>
        <taxon>Hericiaceae</taxon>
        <taxon>Hericium</taxon>
    </lineage>
</organism>
<dbReference type="OrthoDB" id="128646at2759"/>
<dbReference type="SUPFAM" id="SSF50630">
    <property type="entry name" value="Acid proteases"/>
    <property type="match status" value="1"/>
</dbReference>
<name>A0A4Y9ZH44_9AGAM</name>
<evidence type="ECO:0000313" key="1">
    <source>
        <dbReference type="EMBL" id="TFY73337.1"/>
    </source>
</evidence>
<dbReference type="EMBL" id="SFCI01002980">
    <property type="protein sequence ID" value="TFY73337.1"/>
    <property type="molecule type" value="Genomic_DNA"/>
</dbReference>
<dbReference type="Gene3D" id="2.40.70.10">
    <property type="entry name" value="Acid Proteases"/>
    <property type="match status" value="1"/>
</dbReference>
<dbReference type="InterPro" id="IPR021109">
    <property type="entry name" value="Peptidase_aspartic_dom_sf"/>
</dbReference>
<evidence type="ECO:0008006" key="3">
    <source>
        <dbReference type="Google" id="ProtNLM"/>
    </source>
</evidence>
<dbReference type="STRING" id="135208.A0A4Y9ZH44"/>
<dbReference type="Proteomes" id="UP000298061">
    <property type="component" value="Unassembled WGS sequence"/>
</dbReference>
<dbReference type="CDD" id="cd00303">
    <property type="entry name" value="retropepsin_like"/>
    <property type="match status" value="1"/>
</dbReference>
<dbReference type="AlphaFoldDB" id="A0A4Y9ZH44"/>
<proteinExistence type="predicted"/>
<gene>
    <name evidence="1" type="ORF">EWM64_g10675</name>
</gene>
<reference evidence="1 2" key="1">
    <citation type="submission" date="2019-02" db="EMBL/GenBank/DDBJ databases">
        <title>Genome sequencing of the rare red list fungi Hericium alpestre (H. flagellum).</title>
        <authorList>
            <person name="Buettner E."/>
            <person name="Kellner H."/>
        </authorList>
    </citation>
    <scope>NUCLEOTIDE SEQUENCE [LARGE SCALE GENOMIC DNA]</scope>
    <source>
        <strain evidence="1 2">DSM 108284</strain>
    </source>
</reference>
<keyword evidence="2" id="KW-1185">Reference proteome</keyword>
<dbReference type="Pfam" id="PF08284">
    <property type="entry name" value="RVP_2"/>
    <property type="match status" value="1"/>
</dbReference>
<comment type="caution">
    <text evidence="1">The sequence shown here is derived from an EMBL/GenBank/DDBJ whole genome shotgun (WGS) entry which is preliminary data.</text>
</comment>
<sequence length="288" mass="32246">MSTITPNHQTPSITLQAKIITAPIKKQIDAEALLDSGAEGIIMHPEFAKKHQFPLKKLPKPFPIGNVDNSENIMGWVHYSVNQNICIYAKDLTSFHEETAEFYLVDIGDYDIILGTNWLQEHNPEIDWISHHVDMTHCPPSCTLNKPPVKNLLTCTEHCQSTPHLLVLSAAAVLLPLPCTSPLLPLPPPFITALLPKYVIPARRVQGVRLHRIHQSKVPACLFTQDDDPQPNVDDDWVEEGLRLAGVLPDWDTPPPPDDDPDYQHTIHICCSFTNAQKLAKARGHPYC</sequence>
<accession>A0A4Y9ZH44</accession>
<evidence type="ECO:0000313" key="2">
    <source>
        <dbReference type="Proteomes" id="UP000298061"/>
    </source>
</evidence>
<protein>
    <recommendedName>
        <fullName evidence="3">Peptidase A2 domain-containing protein</fullName>
    </recommendedName>
</protein>